<keyword evidence="4" id="KW-1185">Reference proteome</keyword>
<feature type="domain" description="ChrB C-terminal" evidence="1">
    <location>
        <begin position="185"/>
        <end position="314"/>
    </location>
</feature>
<dbReference type="EMBL" id="JACHHQ010000015">
    <property type="protein sequence ID" value="MBB5202442.1"/>
    <property type="molecule type" value="Genomic_DNA"/>
</dbReference>
<sequence length="333" mass="36820">MMTSDQTWLLLVVSLPTNSATARMRIWRALKALGCGALRDGAYLLPNRDASRRQLGDLADETVREGGSAWLLTVQAQSDGDSEAYRALFDLTNEYAAFAAALLAARRTLARLTPPEINRALRKLRRDYEALVAIDYFPAEASAQGEAAWMDFVNVAQTLVSPGEPQSVDLEVPRRAPLDYQGRTWATRRRLWVDRVASAWLIRRFIDREARFLWLETPTDCPPEALGFDFDHAAFTHIGDRVTFEVLLASFGLEREQGLVRLGAMVHALDVGGGFVAEASGFEAMLAGARQRCPDDDQLLAEMSVVLDSLLAHFSNEPSGIVDKPAGDKIEPE</sequence>
<evidence type="ECO:0000259" key="1">
    <source>
        <dbReference type="Pfam" id="PF09828"/>
    </source>
</evidence>
<reference evidence="3 4" key="1">
    <citation type="submission" date="2020-08" db="EMBL/GenBank/DDBJ databases">
        <title>Genomic Encyclopedia of Type Strains, Phase IV (KMG-IV): sequencing the most valuable type-strain genomes for metagenomic binning, comparative biology and taxonomic classification.</title>
        <authorList>
            <person name="Goeker M."/>
        </authorList>
    </citation>
    <scope>NUCLEOTIDE SEQUENCE [LARGE SCALE GENOMIC DNA]</scope>
    <source>
        <strain evidence="3 4">DSM 23240</strain>
    </source>
</reference>
<feature type="domain" description="ChrB N-terminal" evidence="2">
    <location>
        <begin position="23"/>
        <end position="148"/>
    </location>
</feature>
<gene>
    <name evidence="3" type="ORF">HNR39_004306</name>
</gene>
<evidence type="ECO:0000259" key="2">
    <source>
        <dbReference type="Pfam" id="PF20229"/>
    </source>
</evidence>
<name>A0A840RYY0_9BURK</name>
<evidence type="ECO:0000313" key="3">
    <source>
        <dbReference type="EMBL" id="MBB5202442.1"/>
    </source>
</evidence>
<protein>
    <recommendedName>
        <fullName evidence="5">Chromate resistance protein</fullName>
    </recommendedName>
</protein>
<dbReference type="AlphaFoldDB" id="A0A840RYY0"/>
<comment type="caution">
    <text evidence="3">The sequence shown here is derived from an EMBL/GenBank/DDBJ whole genome shotgun (WGS) entry which is preliminary data.</text>
</comment>
<organism evidence="3 4">
    <name type="scientific">Glaciimonas immobilis</name>
    <dbReference type="NCBI Taxonomy" id="728004"/>
    <lineage>
        <taxon>Bacteria</taxon>
        <taxon>Pseudomonadati</taxon>
        <taxon>Pseudomonadota</taxon>
        <taxon>Betaproteobacteria</taxon>
        <taxon>Burkholderiales</taxon>
        <taxon>Oxalobacteraceae</taxon>
        <taxon>Glaciimonas</taxon>
    </lineage>
</organism>
<dbReference type="Pfam" id="PF20229">
    <property type="entry name" value="ChrB_N"/>
    <property type="match status" value="1"/>
</dbReference>
<dbReference type="InterPro" id="IPR046858">
    <property type="entry name" value="ChrB_N"/>
</dbReference>
<evidence type="ECO:0008006" key="5">
    <source>
        <dbReference type="Google" id="ProtNLM"/>
    </source>
</evidence>
<dbReference type="RefSeq" id="WP_168057347.1">
    <property type="nucleotide sequence ID" value="NZ_JAAOZT010000018.1"/>
</dbReference>
<dbReference type="Pfam" id="PF09828">
    <property type="entry name" value="ChrB_C"/>
    <property type="match status" value="1"/>
</dbReference>
<dbReference type="Proteomes" id="UP000571084">
    <property type="component" value="Unassembled WGS sequence"/>
</dbReference>
<accession>A0A840RYY0</accession>
<evidence type="ECO:0000313" key="4">
    <source>
        <dbReference type="Proteomes" id="UP000571084"/>
    </source>
</evidence>
<proteinExistence type="predicted"/>
<dbReference type="InterPro" id="IPR018634">
    <property type="entry name" value="ChrB_C"/>
</dbReference>